<dbReference type="AlphaFoldDB" id="A0A2J6SBW9"/>
<reference evidence="3 4" key="1">
    <citation type="submission" date="2016-04" db="EMBL/GenBank/DDBJ databases">
        <title>A degradative enzymes factory behind the ericoid mycorrhizal symbiosis.</title>
        <authorList>
            <consortium name="DOE Joint Genome Institute"/>
            <person name="Martino E."/>
            <person name="Morin E."/>
            <person name="Grelet G."/>
            <person name="Kuo A."/>
            <person name="Kohler A."/>
            <person name="Daghino S."/>
            <person name="Barry K."/>
            <person name="Choi C."/>
            <person name="Cichocki N."/>
            <person name="Clum A."/>
            <person name="Copeland A."/>
            <person name="Hainaut M."/>
            <person name="Haridas S."/>
            <person name="Labutti K."/>
            <person name="Lindquist E."/>
            <person name="Lipzen A."/>
            <person name="Khouja H.-R."/>
            <person name="Murat C."/>
            <person name="Ohm R."/>
            <person name="Olson A."/>
            <person name="Spatafora J."/>
            <person name="Veneault-Fourrey C."/>
            <person name="Henrissat B."/>
            <person name="Grigoriev I."/>
            <person name="Martin F."/>
            <person name="Perotto S."/>
        </authorList>
    </citation>
    <scope>NUCLEOTIDE SEQUENCE [LARGE SCALE GENOMIC DNA]</scope>
    <source>
        <strain evidence="3 4">F</strain>
    </source>
</reference>
<evidence type="ECO:0000313" key="4">
    <source>
        <dbReference type="Proteomes" id="UP000235786"/>
    </source>
</evidence>
<feature type="region of interest" description="Disordered" evidence="1">
    <location>
        <begin position="673"/>
        <end position="695"/>
    </location>
</feature>
<keyword evidence="2" id="KW-0472">Membrane</keyword>
<feature type="transmembrane region" description="Helical" evidence="2">
    <location>
        <begin position="115"/>
        <end position="136"/>
    </location>
</feature>
<dbReference type="PANTHER" id="PTHR35394:SF5">
    <property type="entry name" value="DUF3176 DOMAIN-CONTAINING PROTEIN"/>
    <property type="match status" value="1"/>
</dbReference>
<dbReference type="InterPro" id="IPR011333">
    <property type="entry name" value="SKP1/BTB/POZ_sf"/>
</dbReference>
<feature type="transmembrane region" description="Helical" evidence="2">
    <location>
        <begin position="181"/>
        <end position="199"/>
    </location>
</feature>
<proteinExistence type="predicted"/>
<feature type="region of interest" description="Disordered" evidence="1">
    <location>
        <begin position="711"/>
        <end position="744"/>
    </location>
</feature>
<dbReference type="SUPFAM" id="SSF54695">
    <property type="entry name" value="POZ domain"/>
    <property type="match status" value="1"/>
</dbReference>
<accession>A0A2J6SBW9</accession>
<evidence type="ECO:0000313" key="3">
    <source>
        <dbReference type="EMBL" id="PMD48267.1"/>
    </source>
</evidence>
<keyword evidence="2" id="KW-0812">Transmembrane</keyword>
<evidence type="ECO:0000256" key="2">
    <source>
        <dbReference type="SAM" id="Phobius"/>
    </source>
</evidence>
<name>A0A2J6SBW9_HYAVF</name>
<dbReference type="PANTHER" id="PTHR35394">
    <property type="entry name" value="DUF3176 DOMAIN-CONTAINING PROTEIN"/>
    <property type="match status" value="1"/>
</dbReference>
<dbReference type="OrthoDB" id="5376804at2759"/>
<feature type="transmembrane region" description="Helical" evidence="2">
    <location>
        <begin position="76"/>
        <end position="103"/>
    </location>
</feature>
<feature type="compositionally biased region" description="Polar residues" evidence="1">
    <location>
        <begin position="673"/>
        <end position="687"/>
    </location>
</feature>
<protein>
    <recommendedName>
        <fullName evidence="5">WHI2-like protein P4H10.16c</fullName>
    </recommendedName>
</protein>
<keyword evidence="4" id="KW-1185">Reference proteome</keyword>
<feature type="region of interest" description="Disordered" evidence="1">
    <location>
        <begin position="776"/>
        <end position="823"/>
    </location>
</feature>
<keyword evidence="2" id="KW-1133">Transmembrane helix</keyword>
<evidence type="ECO:0008006" key="5">
    <source>
        <dbReference type="Google" id="ProtNLM"/>
    </source>
</evidence>
<gene>
    <name evidence="3" type="ORF">L207DRAFT_574941</name>
</gene>
<dbReference type="InterPro" id="IPR021514">
    <property type="entry name" value="DUF3176"/>
</dbReference>
<dbReference type="STRING" id="1149755.A0A2J6SBW9"/>
<dbReference type="Proteomes" id="UP000235786">
    <property type="component" value="Unassembled WGS sequence"/>
</dbReference>
<evidence type="ECO:0000256" key="1">
    <source>
        <dbReference type="SAM" id="MobiDB-lite"/>
    </source>
</evidence>
<sequence length="1122" mass="122539">MAAQEYYLGSAPSPTFFPPAAPQYPPPSPQSYNDAYPTSPLYFGIPSKLHSEFLVEEVGNSTPQQRGPLKNFPSFIYNWWLCILCIIASLLSIAAIVGLLAFVDGQPIPRLPLQITVNTYVSFFATVAKGTMLVAVNESISQLKWLWFREPRMLQDMQVFDDASRGPAGAVRLMFRTKSGLIVLGSLVAVLSLVVDPFAQQIVSYPLRSVVVETASVGRAQAYDAGLTLESLDHGLLLGPEFNMKAAIYDGLFKPGVVVDYVPLCDTGNCTFPRFDSLAVCSKCLDISQNISHVNVPSNISALSGSQNVTYSLPGGAEVVFSALFEDQQLLMGPEIVVTSEFPSAVTKQVLGLQDPLLSLAILQFPDVKEQMQDGNYFNTLPTTHQCAIYFCVNTYEVTVENNNATTTVVSSWTSEYGTPTVGAALEPGGMDGTQNAVLQPPRDDIGESNNTYTIAAGTLANLQAWLIMTLSGSMNTSFSEVLAPVWAGDEMVVLDQTTDWSFLMAALARAMTSYIRDPQQSKEANCVYGTATRDETFVQVQWHWLTLPTALVGMSILFLGGTMLKNESKHALTWKSSSLALLFHGLEGVRKNTGEGIYQMREVARKTRVVLIQSHNGDWKLRNTGSTHEQAIPAPIHIYKGATRYTRRKQYRTYANSPATIATSSIVIESTTRSKGSRYTATTLSDRQAEDDGSLRDVAVLDPEHVSKLEELSRAQSPPPQYPASEPSCSAPASPRPPPFSSLYTSTAEAVEAYKTAVTEAGASGTVPAYAPVAFEPREPSTSPRDVVAETKAALPQDTKGESSKREEESEPPPAYTEGSSPLEGFTYVMAAAGGAASIITQVQQGGAPPMNTLGDVGADENITMDLRGQRFTLSRDELLTLPEFVLLSLFPNGLLPDGHLSTYHEGDAFQVDYDPASLQYMLEFFRNVAQTIPDGAASPDADAVPIEPMAGSAREMLQDRAGIIVLREDLDFYVIPPRPDIEQPEMIEVKRAAGKALLKQDGIFSGLRRSEETGTTEQHLIEMLTAGGFNHDDHWGHRANEPNKAVICSLALARLRTDIRSDMGNNAVGMAQKLLLFWRKPARRCWWEGVELDNVEGVEGKLKVWIRRVWTLEMSVIGLR</sequence>
<feature type="compositionally biased region" description="Basic and acidic residues" evidence="1">
    <location>
        <begin position="800"/>
        <end position="809"/>
    </location>
</feature>
<dbReference type="Pfam" id="PF11374">
    <property type="entry name" value="DUF3176"/>
    <property type="match status" value="1"/>
</dbReference>
<feature type="compositionally biased region" description="Low complexity" evidence="1">
    <location>
        <begin position="724"/>
        <end position="734"/>
    </location>
</feature>
<dbReference type="EMBL" id="KZ613937">
    <property type="protein sequence ID" value="PMD48267.1"/>
    <property type="molecule type" value="Genomic_DNA"/>
</dbReference>
<organism evidence="3 4">
    <name type="scientific">Hyaloscypha variabilis (strain UAMH 11265 / GT02V1 / F)</name>
    <name type="common">Meliniomyces variabilis</name>
    <dbReference type="NCBI Taxonomy" id="1149755"/>
    <lineage>
        <taxon>Eukaryota</taxon>
        <taxon>Fungi</taxon>
        <taxon>Dikarya</taxon>
        <taxon>Ascomycota</taxon>
        <taxon>Pezizomycotina</taxon>
        <taxon>Leotiomycetes</taxon>
        <taxon>Helotiales</taxon>
        <taxon>Hyaloscyphaceae</taxon>
        <taxon>Hyaloscypha</taxon>
        <taxon>Hyaloscypha variabilis</taxon>
    </lineage>
</organism>